<evidence type="ECO:0000259" key="11">
    <source>
        <dbReference type="PROSITE" id="PS50863"/>
    </source>
</evidence>
<evidence type="ECO:0000256" key="2">
    <source>
        <dbReference type="ARBA" id="ARBA00004123"/>
    </source>
</evidence>
<dbReference type="GO" id="GO:0003677">
    <property type="term" value="F:DNA binding"/>
    <property type="evidence" value="ECO:0007669"/>
    <property type="project" value="UniProtKB-KW"/>
</dbReference>
<dbReference type="PANTHER" id="PTHR31384">
    <property type="entry name" value="AUXIN RESPONSE FACTOR 4-RELATED"/>
    <property type="match status" value="1"/>
</dbReference>
<dbReference type="GO" id="GO:0009734">
    <property type="term" value="P:auxin-activated signaling pathway"/>
    <property type="evidence" value="ECO:0007669"/>
    <property type="project" value="UniProtKB-KW"/>
</dbReference>
<comment type="subunit">
    <text evidence="9">Homodimers and heterodimers.</text>
</comment>
<feature type="domain" description="TF-B3" evidence="11">
    <location>
        <begin position="131"/>
        <end position="233"/>
    </location>
</feature>
<dbReference type="EMBL" id="JAMFTS010000002">
    <property type="protein sequence ID" value="KAJ4794959.1"/>
    <property type="molecule type" value="Genomic_DNA"/>
</dbReference>
<comment type="similarity">
    <text evidence="3 9">Belongs to the ARF family.</text>
</comment>
<feature type="region of interest" description="Disordered" evidence="10">
    <location>
        <begin position="527"/>
        <end position="547"/>
    </location>
</feature>
<dbReference type="InterPro" id="IPR015300">
    <property type="entry name" value="DNA-bd_pseudobarrel_sf"/>
</dbReference>
<sequence length="775" mass="86141">MASTGCNETYIPDSGGTKDLVEDPLYNELWRACAGPLVTVPRVTERVFYFPQGHIEQVEASTNQGSEQQMPHYNLPWKILCRVIDVQLKAELDTDEVYAQVTLMPELNQDENSVEKEEAPAQPPRPVVHSFCKTLTASDTSTHGGFSVLRRHADECLPPLDMSKQPPTQELVAKDLHSMEWKFRHIFRGQPRRHLLQSGWSVFVSAKRLVAGDAFIFLRGENGELRVGVRRAMRQQINMPSSVISSHSMHLGVLATAWHAVNTGSPFTVYYKPRTSPSEFIVPLDQYMEAIKSNYSIGMRFKMRFEGEEAPEQRFTGTIVGTGDADPTRWPESKWRCLKVRWDENSTMSRPDKVSPWKIEPAMSPPPPVNHAVPTPNRPKRPRPVAAPISSSDSSVITKEVAAPKIAADLGPHSHRSLQGVFQGQEMALKIATGSGSDASALKPVMWPPMPNGDRNSGPDSWPRAPRHESTYSSFLSGGTHHGLYGDTSIWNQHKQPVGFPSSWHAMPQNVFPSWATNPVQAHNIEETTTPQSKLLGPPQLSTEKETSGGGCKLFGAYLDKNPRSSDVAMQKTVMTRSTDDLPVVNSDADKASKNRPQACKGTQSRPQGSSTRSCTKVHKQGIALGRSVDLTKFNDYEALYRELDHMFDFGGELVGTSRTWLVVYTDNEGDMMLVGDDPWEYVSLFLCLHHGYQSCKIMEHDLDTKLSVASTFSIEFCSMVRKIFIYTREEVQKMNPGALNTRLEESSTTISAGGKEQSAKACMPTSSLLSDNCC</sequence>
<evidence type="ECO:0000313" key="13">
    <source>
        <dbReference type="EMBL" id="KAJ4794959.1"/>
    </source>
</evidence>
<dbReference type="SMART" id="SM01019">
    <property type="entry name" value="B3"/>
    <property type="match status" value="1"/>
</dbReference>
<protein>
    <recommendedName>
        <fullName evidence="9">Auxin response factor</fullName>
    </recommendedName>
</protein>
<dbReference type="Pfam" id="PF02362">
    <property type="entry name" value="B3"/>
    <property type="match status" value="1"/>
</dbReference>
<dbReference type="Gene3D" id="2.30.30.1040">
    <property type="match status" value="1"/>
</dbReference>
<dbReference type="InterPro" id="IPR044835">
    <property type="entry name" value="ARF_plant"/>
</dbReference>
<dbReference type="InterPro" id="IPR010525">
    <property type="entry name" value="ARF_dom"/>
</dbReference>
<name>A0AAV8FN70_9POAL</name>
<feature type="region of interest" description="Disordered" evidence="10">
    <location>
        <begin position="582"/>
        <end position="615"/>
    </location>
</feature>
<evidence type="ECO:0000256" key="8">
    <source>
        <dbReference type="ARBA" id="ARBA00023294"/>
    </source>
</evidence>
<feature type="domain" description="PB1" evidence="12">
    <location>
        <begin position="613"/>
        <end position="703"/>
    </location>
</feature>
<dbReference type="FunFam" id="2.40.330.10:FF:000001">
    <property type="entry name" value="Auxin response factor"/>
    <property type="match status" value="1"/>
</dbReference>
<dbReference type="GO" id="GO:0005634">
    <property type="term" value="C:nucleus"/>
    <property type="evidence" value="ECO:0007669"/>
    <property type="project" value="UniProtKB-SubCell"/>
</dbReference>
<reference evidence="13" key="1">
    <citation type="submission" date="2022-08" db="EMBL/GenBank/DDBJ databases">
        <authorList>
            <person name="Marques A."/>
        </authorList>
    </citation>
    <scope>NUCLEOTIDE SEQUENCE</scope>
    <source>
        <strain evidence="13">RhyPub2mFocal</strain>
        <tissue evidence="13">Leaves</tissue>
    </source>
</reference>
<keyword evidence="14" id="KW-1185">Reference proteome</keyword>
<dbReference type="CDD" id="cd10017">
    <property type="entry name" value="B3_DNA"/>
    <property type="match status" value="1"/>
</dbReference>
<evidence type="ECO:0000256" key="7">
    <source>
        <dbReference type="ARBA" id="ARBA00023242"/>
    </source>
</evidence>
<keyword evidence="6 9" id="KW-0804">Transcription</keyword>
<feature type="region of interest" description="Disordered" evidence="10">
    <location>
        <begin position="447"/>
        <end position="474"/>
    </location>
</feature>
<dbReference type="FunFam" id="2.30.30.1040:FF:000001">
    <property type="entry name" value="Auxin response factor"/>
    <property type="match status" value="1"/>
</dbReference>
<dbReference type="PROSITE" id="PS51745">
    <property type="entry name" value="PB1"/>
    <property type="match status" value="1"/>
</dbReference>
<dbReference type="Gene3D" id="2.40.330.10">
    <property type="entry name" value="DNA-binding pseudobarrel domain"/>
    <property type="match status" value="1"/>
</dbReference>
<keyword evidence="7 9" id="KW-0539">Nucleus</keyword>
<evidence type="ECO:0000259" key="12">
    <source>
        <dbReference type="PROSITE" id="PS51745"/>
    </source>
</evidence>
<comment type="subcellular location">
    <subcellularLocation>
        <location evidence="2 9">Nucleus</location>
    </subcellularLocation>
</comment>
<comment type="function">
    <text evidence="1 9">Auxin response factors (ARFs) are transcriptional factors that bind specifically to the DNA sequence 5'-TGTCTC-3' found in the auxin-responsive promoter elements (AuxREs).</text>
</comment>
<evidence type="ECO:0000256" key="1">
    <source>
        <dbReference type="ARBA" id="ARBA00003182"/>
    </source>
</evidence>
<dbReference type="PROSITE" id="PS50863">
    <property type="entry name" value="B3"/>
    <property type="match status" value="1"/>
</dbReference>
<evidence type="ECO:0000256" key="9">
    <source>
        <dbReference type="RuleBase" id="RU004561"/>
    </source>
</evidence>
<organism evidence="13 14">
    <name type="scientific">Rhynchospora pubera</name>
    <dbReference type="NCBI Taxonomy" id="906938"/>
    <lineage>
        <taxon>Eukaryota</taxon>
        <taxon>Viridiplantae</taxon>
        <taxon>Streptophyta</taxon>
        <taxon>Embryophyta</taxon>
        <taxon>Tracheophyta</taxon>
        <taxon>Spermatophyta</taxon>
        <taxon>Magnoliopsida</taxon>
        <taxon>Liliopsida</taxon>
        <taxon>Poales</taxon>
        <taxon>Cyperaceae</taxon>
        <taxon>Cyperoideae</taxon>
        <taxon>Rhynchosporeae</taxon>
        <taxon>Rhynchospora</taxon>
    </lineage>
</organism>
<dbReference type="AlphaFoldDB" id="A0AAV8FN70"/>
<keyword evidence="8 9" id="KW-0927">Auxin signaling pathway</keyword>
<evidence type="ECO:0000256" key="6">
    <source>
        <dbReference type="ARBA" id="ARBA00023163"/>
    </source>
</evidence>
<dbReference type="Pfam" id="PF06507">
    <property type="entry name" value="ARF_AD"/>
    <property type="match status" value="1"/>
</dbReference>
<feature type="compositionally biased region" description="Polar residues" evidence="10">
    <location>
        <begin position="601"/>
        <end position="615"/>
    </location>
</feature>
<evidence type="ECO:0000256" key="4">
    <source>
        <dbReference type="ARBA" id="ARBA00023015"/>
    </source>
</evidence>
<comment type="caution">
    <text evidence="13">The sequence shown here is derived from an EMBL/GenBank/DDBJ whole genome shotgun (WGS) entry which is preliminary data.</text>
</comment>
<accession>A0AAV8FN70</accession>
<dbReference type="Proteomes" id="UP001140206">
    <property type="component" value="Chromosome 2"/>
</dbReference>
<evidence type="ECO:0000256" key="3">
    <source>
        <dbReference type="ARBA" id="ARBA00007853"/>
    </source>
</evidence>
<proteinExistence type="inferred from homology"/>
<dbReference type="SUPFAM" id="SSF54277">
    <property type="entry name" value="CAD &amp; PB1 domains"/>
    <property type="match status" value="1"/>
</dbReference>
<evidence type="ECO:0000256" key="10">
    <source>
        <dbReference type="SAM" id="MobiDB-lite"/>
    </source>
</evidence>
<evidence type="ECO:0000313" key="14">
    <source>
        <dbReference type="Proteomes" id="UP001140206"/>
    </source>
</evidence>
<dbReference type="SUPFAM" id="SSF101936">
    <property type="entry name" value="DNA-binding pseudobarrel domain"/>
    <property type="match status" value="1"/>
</dbReference>
<dbReference type="GO" id="GO:0006355">
    <property type="term" value="P:regulation of DNA-templated transcription"/>
    <property type="evidence" value="ECO:0007669"/>
    <property type="project" value="InterPro"/>
</dbReference>
<keyword evidence="5 9" id="KW-0238">DNA-binding</keyword>
<dbReference type="InterPro" id="IPR003340">
    <property type="entry name" value="B3_DNA-bd"/>
</dbReference>
<dbReference type="InterPro" id="IPR053793">
    <property type="entry name" value="PB1-like"/>
</dbReference>
<keyword evidence="4 9" id="KW-0805">Transcription regulation</keyword>
<dbReference type="Gene3D" id="3.10.20.90">
    <property type="entry name" value="Phosphatidylinositol 3-kinase Catalytic Subunit, Chain A, domain 1"/>
    <property type="match status" value="1"/>
</dbReference>
<feature type="region of interest" description="Disordered" evidence="10">
    <location>
        <begin position="373"/>
        <end position="392"/>
    </location>
</feature>
<gene>
    <name evidence="13" type="ORF">LUZ62_046205</name>
</gene>
<dbReference type="PANTHER" id="PTHR31384:SF79">
    <property type="entry name" value="AUXIN RESPONSE FACTOR 2"/>
    <property type="match status" value="1"/>
</dbReference>
<evidence type="ECO:0000256" key="5">
    <source>
        <dbReference type="ARBA" id="ARBA00023125"/>
    </source>
</evidence>